<feature type="compositionally biased region" description="Polar residues" evidence="4">
    <location>
        <begin position="767"/>
        <end position="793"/>
    </location>
</feature>
<keyword evidence="2" id="KW-0597">Phosphoprotein</keyword>
<dbReference type="OrthoDB" id="5572587at2759"/>
<dbReference type="SMART" id="SM00233">
    <property type="entry name" value="PH"/>
    <property type="match status" value="1"/>
</dbReference>
<proteinExistence type="predicted"/>
<dbReference type="RefSeq" id="XP_026106039.1">
    <property type="nucleotide sequence ID" value="XM_026250254.1"/>
</dbReference>
<dbReference type="Pfam" id="PF25321">
    <property type="entry name" value="PH_RASGAP"/>
    <property type="match status" value="1"/>
</dbReference>
<feature type="compositionally biased region" description="Low complexity" evidence="4">
    <location>
        <begin position="716"/>
        <end position="726"/>
    </location>
</feature>
<dbReference type="PROSITE" id="PS00509">
    <property type="entry name" value="RAS_GTPASE_ACTIV_1"/>
    <property type="match status" value="1"/>
</dbReference>
<evidence type="ECO:0000256" key="4">
    <source>
        <dbReference type="SAM" id="MobiDB-lite"/>
    </source>
</evidence>
<dbReference type="FunFam" id="1.10.506.10:FF:000001">
    <property type="entry name" value="Ras GTPase-activating protein nGAP isoform 2"/>
    <property type="match status" value="1"/>
</dbReference>
<feature type="domain" description="PH" evidence="5">
    <location>
        <begin position="215"/>
        <end position="249"/>
    </location>
</feature>
<keyword evidence="3" id="KW-0175">Coiled coil</keyword>
<dbReference type="InterPro" id="IPR001936">
    <property type="entry name" value="RasGAP_dom"/>
</dbReference>
<evidence type="ECO:0000259" key="7">
    <source>
        <dbReference type="PROSITE" id="PS50018"/>
    </source>
</evidence>
<keyword evidence="1" id="KW-0343">GTPase activation</keyword>
<feature type="region of interest" description="Disordered" evidence="4">
    <location>
        <begin position="1213"/>
        <end position="1239"/>
    </location>
</feature>
<dbReference type="InterPro" id="IPR021887">
    <property type="entry name" value="DAB2P_C"/>
</dbReference>
<dbReference type="FunFam" id="2.60.40.150:FF:000010">
    <property type="entry name" value="Ras GTPase-activating protein nGAP isoform 2"/>
    <property type="match status" value="1"/>
</dbReference>
<dbReference type="InterPro" id="IPR057606">
    <property type="entry name" value="SynGAP1-like_PH"/>
</dbReference>
<dbReference type="Proteomes" id="UP000515129">
    <property type="component" value="Unplaced"/>
</dbReference>
<feature type="compositionally biased region" description="Low complexity" evidence="4">
    <location>
        <begin position="995"/>
        <end position="1010"/>
    </location>
</feature>
<evidence type="ECO:0000313" key="8">
    <source>
        <dbReference type="Proteomes" id="UP000515129"/>
    </source>
</evidence>
<dbReference type="Gene3D" id="2.30.29.30">
    <property type="entry name" value="Pleckstrin-homology domain (PH domain)/Phosphotyrosine-binding domain (PTB)"/>
    <property type="match status" value="1"/>
</dbReference>
<evidence type="ECO:0000256" key="1">
    <source>
        <dbReference type="ARBA" id="ARBA00022468"/>
    </source>
</evidence>
<dbReference type="AlphaFoldDB" id="A0A6P6NCM4"/>
<dbReference type="CDD" id="cd04013">
    <property type="entry name" value="C2_SynGAP_like"/>
    <property type="match status" value="1"/>
</dbReference>
<feature type="coiled-coil region" evidence="3">
    <location>
        <begin position="1124"/>
        <end position="1151"/>
    </location>
</feature>
<dbReference type="PANTHER" id="PTHR10194">
    <property type="entry name" value="RAS GTPASE-ACTIVATING PROTEINS"/>
    <property type="match status" value="1"/>
</dbReference>
<feature type="region of interest" description="Disordered" evidence="4">
    <location>
        <begin position="949"/>
        <end position="1044"/>
    </location>
</feature>
<dbReference type="Pfam" id="PF00616">
    <property type="entry name" value="RasGAP"/>
    <property type="match status" value="1"/>
</dbReference>
<keyword evidence="8" id="KW-1185">Reference proteome</keyword>
<feature type="region of interest" description="Disordered" evidence="4">
    <location>
        <begin position="767"/>
        <end position="863"/>
    </location>
</feature>
<feature type="compositionally biased region" description="Low complexity" evidence="4">
    <location>
        <begin position="890"/>
        <end position="908"/>
    </location>
</feature>
<dbReference type="SUPFAM" id="SSF49562">
    <property type="entry name" value="C2 domain (Calcium/lipid-binding domain, CaLB)"/>
    <property type="match status" value="1"/>
</dbReference>
<dbReference type="Pfam" id="PF12004">
    <property type="entry name" value="DAB2P_C"/>
    <property type="match status" value="1"/>
</dbReference>
<dbReference type="SUPFAM" id="SSF50729">
    <property type="entry name" value="PH domain-like"/>
    <property type="match status" value="1"/>
</dbReference>
<dbReference type="SMART" id="SM00323">
    <property type="entry name" value="RasGAP"/>
    <property type="match status" value="1"/>
</dbReference>
<feature type="coiled-coil region" evidence="3">
    <location>
        <begin position="1181"/>
        <end position="1208"/>
    </location>
</feature>
<dbReference type="InterPro" id="IPR000008">
    <property type="entry name" value="C2_dom"/>
</dbReference>
<gene>
    <name evidence="9" type="primary">LOC113077989</name>
</gene>
<evidence type="ECO:0000259" key="5">
    <source>
        <dbReference type="PROSITE" id="PS50003"/>
    </source>
</evidence>
<feature type="domain" description="C2" evidence="6">
    <location>
        <begin position="240"/>
        <end position="358"/>
    </location>
</feature>
<dbReference type="GO" id="GO:0005096">
    <property type="term" value="F:GTPase activator activity"/>
    <property type="evidence" value="ECO:0007669"/>
    <property type="project" value="UniProtKB-KW"/>
</dbReference>
<dbReference type="Gene3D" id="2.60.40.150">
    <property type="entry name" value="C2 domain"/>
    <property type="match status" value="1"/>
</dbReference>
<dbReference type="InterPro" id="IPR035892">
    <property type="entry name" value="C2_domain_sf"/>
</dbReference>
<feature type="region of interest" description="Disordered" evidence="4">
    <location>
        <begin position="886"/>
        <end position="936"/>
    </location>
</feature>
<feature type="region of interest" description="Disordered" evidence="4">
    <location>
        <begin position="698"/>
        <end position="726"/>
    </location>
</feature>
<dbReference type="InterPro" id="IPR039360">
    <property type="entry name" value="Ras_GTPase"/>
</dbReference>
<dbReference type="SMART" id="SM00239">
    <property type="entry name" value="C2"/>
    <property type="match status" value="1"/>
</dbReference>
<dbReference type="Gene3D" id="1.10.506.10">
    <property type="entry name" value="GTPase Activation - p120gap, domain 1"/>
    <property type="match status" value="2"/>
</dbReference>
<feature type="compositionally biased region" description="Polar residues" evidence="4">
    <location>
        <begin position="850"/>
        <end position="859"/>
    </location>
</feature>
<evidence type="ECO:0000256" key="2">
    <source>
        <dbReference type="ARBA" id="ARBA00022553"/>
    </source>
</evidence>
<protein>
    <submittedName>
        <fullName evidence="9">Disabled homolog 2-interacting protein-like isoform X6</fullName>
    </submittedName>
</protein>
<sequence length="1239" mass="138860">MSAYITRCQHQGWMRATDMKGSSIHWISCGQPHSEPIKWQVKFCLVAECQLILLDSSQISPLLLQELLRHNPSIPEGVQLHKDQSTQNRNAKSLAGRMGRRRSMPGSTVDKTVIAMDPETSTPFKVTGFLSRRLKGSIKRTKSQPKLDRHSSFRNILPGFKSAENDGRSHLMPRLKESRSHESLLSPSSAVEALDLSMEEEVLIKPVHSSILGQDFCFEVTTSTGSKCFSCRSAAERDKWMENLRRAVHPNKDNIRRVENMLKCWIIEAKDLPAKKKYFCELCLDDALYARTTCKLKTDNVFWGEHFEFNDLPSVKSITVHLYKETDKKKKKDKNNYVGLVNIPVAAVTGRQFVEKWYSVSTPNPNKGKSPGPMVRMKSRYQSMSILPMELYKEFAEYITNNYMLMCSVLEPALSVKNKEEMACALVHILQSTGKAKDFLTDLMMSEVDRCGDNEHLIFRENTLATKAIEEYLKLVGQKYLQDALGEFIKALYESDENCEVDPSKCSSSDLHEHQSNLKMCCELAFCKIINSYCVFPRELKEVFASWRQECSNRGRPDISERLISASLFLRFLCPAIMSPSLFSLMQEYPDDRTARTLTLIAKVTQNLANFTKFGSKEEYMSFMNQFLEHEWTSMERFLLEISNPETISNTAGFEGYVDLGRELSTLHSLLSEAISQLDQSTITKLGPLARILRDVNSALTNPTGPPVSSPTERVGSPTLPSSSLSTGLQKMVMDSEITGLVDFTRLPSPTPENKDLFFVTKNSVIQPSPARSSSYSETNESEVQIPNGSKSLSMVDLQDSRSLESAPNTSFSDPINDSQTSVGQGTGMWTTRTAKGNTPSGPTLRRAGQTPTTLSTETAPGRSQLLAPLSFQNPVYQMATGLPRTVADSGSECQSSISSQSNAEEAATAGSKHPFLSQSSTGASGGGGSNGDEFIRCSGEFTRRQLSLTETQHQANVPRQNSTGPQRRIDQPPPTVTRGRTPPNMLNTAPHPRPSSGSMMSSSPDWPSSGTRLRQQSSSSKGDSPESKQRTLHKQAPSPVNPNALNRTAAWLLNMNVQYLEQEAIDPDSKHREDFPNKEDLTPTEKYQQEVAVLQEKLRISAKKLDEYESHIKSQDDQTQKMLLEYQSRLEDTEERLRKQQDEKEHQMKSIITRLMSVEEELKKDHTDMQAIVDSKQKIIEAQEKRIASLDAANARLMSALSQLKDRYSMQTRNGISPTNPTKLQITENGEFRNSSNC</sequence>
<evidence type="ECO:0000259" key="6">
    <source>
        <dbReference type="PROSITE" id="PS50004"/>
    </source>
</evidence>
<dbReference type="InterPro" id="IPR008936">
    <property type="entry name" value="Rho_GTPase_activation_prot"/>
</dbReference>
<dbReference type="PROSITE" id="PS50004">
    <property type="entry name" value="C2"/>
    <property type="match status" value="1"/>
</dbReference>
<dbReference type="CDD" id="cd05136">
    <property type="entry name" value="RasGAP_DAB2IP"/>
    <property type="match status" value="1"/>
</dbReference>
<dbReference type="InterPro" id="IPR023152">
    <property type="entry name" value="RasGAP_CS"/>
</dbReference>
<dbReference type="PANTHER" id="PTHR10194:SF26">
    <property type="entry name" value="DISABLED HOMOLOG 2-INTERACTING PROTEIN"/>
    <property type="match status" value="1"/>
</dbReference>
<dbReference type="InterPro" id="IPR001849">
    <property type="entry name" value="PH_domain"/>
</dbReference>
<reference evidence="9" key="1">
    <citation type="submission" date="2025-08" db="UniProtKB">
        <authorList>
            <consortium name="RefSeq"/>
        </authorList>
    </citation>
    <scope>IDENTIFICATION</scope>
    <source>
        <strain evidence="9">Wakin</strain>
        <tissue evidence="9">Muscle</tissue>
    </source>
</reference>
<dbReference type="InterPro" id="IPR011993">
    <property type="entry name" value="PH-like_dom_sf"/>
</dbReference>
<dbReference type="GeneID" id="113077989"/>
<dbReference type="PROSITE" id="PS50003">
    <property type="entry name" value="PH_DOMAIN"/>
    <property type="match status" value="1"/>
</dbReference>
<organism evidence="8 9">
    <name type="scientific">Carassius auratus</name>
    <name type="common">Goldfish</name>
    <dbReference type="NCBI Taxonomy" id="7957"/>
    <lineage>
        <taxon>Eukaryota</taxon>
        <taxon>Metazoa</taxon>
        <taxon>Chordata</taxon>
        <taxon>Craniata</taxon>
        <taxon>Vertebrata</taxon>
        <taxon>Euteleostomi</taxon>
        <taxon>Actinopterygii</taxon>
        <taxon>Neopterygii</taxon>
        <taxon>Teleostei</taxon>
        <taxon>Ostariophysi</taxon>
        <taxon>Cypriniformes</taxon>
        <taxon>Cyprinidae</taxon>
        <taxon>Cyprininae</taxon>
        <taxon>Carassius</taxon>
    </lineage>
</organism>
<dbReference type="SUPFAM" id="SSF48350">
    <property type="entry name" value="GTPase activation domain, GAP"/>
    <property type="match status" value="1"/>
</dbReference>
<evidence type="ECO:0000313" key="9">
    <source>
        <dbReference type="RefSeq" id="XP_026106039.1"/>
    </source>
</evidence>
<feature type="compositionally biased region" description="Polar residues" evidence="4">
    <location>
        <begin position="804"/>
        <end position="842"/>
    </location>
</feature>
<dbReference type="Pfam" id="PF00168">
    <property type="entry name" value="C2"/>
    <property type="match status" value="1"/>
</dbReference>
<accession>A0A6P6NCM4</accession>
<feature type="region of interest" description="Disordered" evidence="4">
    <location>
        <begin position="78"/>
        <end position="106"/>
    </location>
</feature>
<dbReference type="PROSITE" id="PS50018">
    <property type="entry name" value="RAS_GTPASE_ACTIV_2"/>
    <property type="match status" value="1"/>
</dbReference>
<name>A0A6P6NCM4_CARAU</name>
<feature type="domain" description="Ras-GAP" evidence="7">
    <location>
        <begin position="418"/>
        <end position="610"/>
    </location>
</feature>
<feature type="compositionally biased region" description="Polar residues" evidence="4">
    <location>
        <begin position="949"/>
        <end position="966"/>
    </location>
</feature>
<evidence type="ECO:0000256" key="3">
    <source>
        <dbReference type="SAM" id="Coils"/>
    </source>
</evidence>